<dbReference type="eggNOG" id="ENOG50332EM">
    <property type="taxonomic scope" value="Bacteria"/>
</dbReference>
<evidence type="ECO:0000256" key="1">
    <source>
        <dbReference type="SAM" id="Phobius"/>
    </source>
</evidence>
<keyword evidence="1" id="KW-0812">Transmembrane</keyword>
<keyword evidence="3" id="KW-1185">Reference proteome</keyword>
<dbReference type="STRING" id="666681.M301_0926"/>
<dbReference type="KEGG" id="meh:M301_0926"/>
<organism evidence="2 3">
    <name type="scientific">Methylotenera versatilis (strain 301)</name>
    <dbReference type="NCBI Taxonomy" id="666681"/>
    <lineage>
        <taxon>Bacteria</taxon>
        <taxon>Pseudomonadati</taxon>
        <taxon>Pseudomonadota</taxon>
        <taxon>Betaproteobacteria</taxon>
        <taxon>Nitrosomonadales</taxon>
        <taxon>Methylophilaceae</taxon>
        <taxon>Methylotenera</taxon>
    </lineage>
</organism>
<accession>D7DPT9</accession>
<dbReference type="AlphaFoldDB" id="D7DPT9"/>
<dbReference type="EMBL" id="CP002056">
    <property type="protein sequence ID" value="ADI29310.1"/>
    <property type="molecule type" value="Genomic_DNA"/>
</dbReference>
<protein>
    <recommendedName>
        <fullName evidence="4">Transmembrane protein</fullName>
    </recommendedName>
</protein>
<keyword evidence="1" id="KW-1133">Transmembrane helix</keyword>
<gene>
    <name evidence="2" type="ordered locus">M301_0926</name>
</gene>
<dbReference type="Proteomes" id="UP000000383">
    <property type="component" value="Chromosome"/>
</dbReference>
<reference evidence="2 3" key="2">
    <citation type="journal article" date="2011" name="J. Bacteriol.">
        <title>Genomes of three methylotrophs from a single niche uncover genetic and metabolic divergence of Methylophilaceae.</title>
        <authorList>
            <person name="Lapidus A."/>
            <person name="Clum A."/>
            <person name="Labutti K."/>
            <person name="Kaluzhnaya M.G."/>
            <person name="Lim S."/>
            <person name="Beck D.A."/>
            <person name="Glavina Del Rio T."/>
            <person name="Nolan M."/>
            <person name="Mavromatis K."/>
            <person name="Huntemann M."/>
            <person name="Lucas S."/>
            <person name="Lidstrom M.E."/>
            <person name="Ivanova N."/>
            <person name="Chistoserdova L."/>
        </authorList>
    </citation>
    <scope>NUCLEOTIDE SEQUENCE [LARGE SCALE GENOMIC DNA]</scope>
    <source>
        <strain evidence="2 3">301</strain>
    </source>
</reference>
<dbReference type="RefSeq" id="WP_013147626.1">
    <property type="nucleotide sequence ID" value="NC_014207.1"/>
</dbReference>
<dbReference type="HOGENOM" id="CLU_2046779_0_0_4"/>
<proteinExistence type="predicted"/>
<name>D7DPT9_METV0</name>
<evidence type="ECO:0000313" key="2">
    <source>
        <dbReference type="EMBL" id="ADI29310.1"/>
    </source>
</evidence>
<dbReference type="OrthoDB" id="8537001at2"/>
<keyword evidence="1" id="KW-0472">Membrane</keyword>
<feature type="transmembrane region" description="Helical" evidence="1">
    <location>
        <begin position="57"/>
        <end position="85"/>
    </location>
</feature>
<feature type="transmembrane region" description="Helical" evidence="1">
    <location>
        <begin position="25"/>
        <end position="45"/>
    </location>
</feature>
<evidence type="ECO:0008006" key="4">
    <source>
        <dbReference type="Google" id="ProtNLM"/>
    </source>
</evidence>
<reference evidence="3" key="1">
    <citation type="submission" date="2010-05" db="EMBL/GenBank/DDBJ databases">
        <title>Complete sequence of Methylotenera sp. 301.</title>
        <authorList>
            <person name="Lucas S."/>
            <person name="Copeland A."/>
            <person name="Lapidus A."/>
            <person name="Cheng J.-F."/>
            <person name="Bruce D."/>
            <person name="Goodwin L."/>
            <person name="Pitluck S."/>
            <person name="Clum A."/>
            <person name="Land M."/>
            <person name="Hauser L."/>
            <person name="Kyrpides N."/>
            <person name="Ivanova N."/>
            <person name="Chistoservova L."/>
            <person name="Kalyuzhnaya M."/>
            <person name="Woyke T."/>
        </authorList>
    </citation>
    <scope>NUCLEOTIDE SEQUENCE [LARGE SCALE GENOMIC DNA]</scope>
    <source>
        <strain evidence="3">301</strain>
    </source>
</reference>
<sequence>MGYFNKLPGFTQSPSGLEWTLLKKIPRIFLISTFIPCAIILKLYLFNDALNAEQLKIIYQCLGVLFSLWFFIGTVAIGCVVVIVMKGPAYVADPYELPVENKSLENHPNL</sequence>
<evidence type="ECO:0000313" key="3">
    <source>
        <dbReference type="Proteomes" id="UP000000383"/>
    </source>
</evidence>